<proteinExistence type="inferred from homology"/>
<dbReference type="Gene3D" id="3.30.300.20">
    <property type="match status" value="1"/>
</dbReference>
<gene>
    <name evidence="2 3" type="primary">rbfA</name>
    <name evidence="3" type="ORF">ENU74_01665</name>
</gene>
<dbReference type="PANTHER" id="PTHR33515:SF1">
    <property type="entry name" value="RIBOSOME-BINDING FACTOR A, CHLOROPLASTIC-RELATED"/>
    <property type="match status" value="1"/>
</dbReference>
<keyword evidence="2" id="KW-0963">Cytoplasm</keyword>
<dbReference type="GO" id="GO:0005829">
    <property type="term" value="C:cytosol"/>
    <property type="evidence" value="ECO:0007669"/>
    <property type="project" value="TreeGrafter"/>
</dbReference>
<dbReference type="NCBIfam" id="TIGR00082">
    <property type="entry name" value="rbfA"/>
    <property type="match status" value="1"/>
</dbReference>
<comment type="similarity">
    <text evidence="2">Belongs to the RbfA family.</text>
</comment>
<dbReference type="Pfam" id="PF02033">
    <property type="entry name" value="RBFA"/>
    <property type="match status" value="1"/>
</dbReference>
<dbReference type="PANTHER" id="PTHR33515">
    <property type="entry name" value="RIBOSOME-BINDING FACTOR A, CHLOROPLASTIC-RELATED"/>
    <property type="match status" value="1"/>
</dbReference>
<comment type="caution">
    <text evidence="3">The sequence shown here is derived from an EMBL/GenBank/DDBJ whole genome shotgun (WGS) entry which is preliminary data.</text>
</comment>
<dbReference type="HAMAP" id="MF_00003">
    <property type="entry name" value="RbfA"/>
    <property type="match status" value="1"/>
</dbReference>
<comment type="subcellular location">
    <subcellularLocation>
        <location evidence="2">Cytoplasm</location>
    </subcellularLocation>
</comment>
<comment type="function">
    <text evidence="2">One of several proteins that assist in the late maturation steps of the functional core of the 30S ribosomal subunit. Associates with free 30S ribosomal subunits (but not with 30S subunits that are part of 70S ribosomes or polysomes). Required for efficient processing of 16S rRNA. May interact with the 5'-terminal helix region of 16S rRNA.</text>
</comment>
<dbReference type="AlphaFoldDB" id="A0A7V3ZUP5"/>
<evidence type="ECO:0000256" key="1">
    <source>
        <dbReference type="ARBA" id="ARBA00022517"/>
    </source>
</evidence>
<comment type="subunit">
    <text evidence="2">Monomer. Binds 30S ribosomal subunits, but not 50S ribosomal subunits or 70S ribosomes.</text>
</comment>
<keyword evidence="1 2" id="KW-0690">Ribosome biogenesis</keyword>
<protein>
    <recommendedName>
        <fullName evidence="2">Ribosome-binding factor A</fullName>
    </recommendedName>
</protein>
<dbReference type="GO" id="GO:0043024">
    <property type="term" value="F:ribosomal small subunit binding"/>
    <property type="evidence" value="ECO:0007669"/>
    <property type="project" value="TreeGrafter"/>
</dbReference>
<dbReference type="EMBL" id="DTDR01000052">
    <property type="protein sequence ID" value="HGK63295.1"/>
    <property type="molecule type" value="Genomic_DNA"/>
</dbReference>
<reference evidence="3" key="1">
    <citation type="journal article" date="2020" name="mSystems">
        <title>Genome- and Community-Level Interaction Insights into Carbon Utilization and Element Cycling Functions of Hydrothermarchaeota in Hydrothermal Sediment.</title>
        <authorList>
            <person name="Zhou Z."/>
            <person name="Liu Y."/>
            <person name="Xu W."/>
            <person name="Pan J."/>
            <person name="Luo Z.H."/>
            <person name="Li M."/>
        </authorList>
    </citation>
    <scope>NUCLEOTIDE SEQUENCE [LARGE SCALE GENOMIC DNA]</scope>
    <source>
        <strain evidence="3">SpSt-697</strain>
    </source>
</reference>
<accession>A0A7V3ZUP5</accession>
<dbReference type="GO" id="GO:0030490">
    <property type="term" value="P:maturation of SSU-rRNA"/>
    <property type="evidence" value="ECO:0007669"/>
    <property type="project" value="UniProtKB-UniRule"/>
</dbReference>
<name>A0A7V3ZUP5_UNCW3</name>
<dbReference type="InterPro" id="IPR023799">
    <property type="entry name" value="RbfA_dom_sf"/>
</dbReference>
<organism evidence="3">
    <name type="scientific">candidate division WOR-3 bacterium</name>
    <dbReference type="NCBI Taxonomy" id="2052148"/>
    <lineage>
        <taxon>Bacteria</taxon>
        <taxon>Bacteria division WOR-3</taxon>
    </lineage>
</organism>
<evidence type="ECO:0000256" key="2">
    <source>
        <dbReference type="HAMAP-Rule" id="MF_00003"/>
    </source>
</evidence>
<dbReference type="InterPro" id="IPR000238">
    <property type="entry name" value="RbfA"/>
</dbReference>
<evidence type="ECO:0000313" key="3">
    <source>
        <dbReference type="EMBL" id="HGK63295.1"/>
    </source>
</evidence>
<sequence length="120" mass="13967">MKNRVKRVGELLKETIAEIILKEFDNPHLGLVTITAVEMTRDLKQATIFFTCYGNENKELTAKKILNNSKGYIKERLKNKIILKYMPELKFEIDETLKKQQRIDKLLKKLKADEGNNTGE</sequence>
<dbReference type="SUPFAM" id="SSF89919">
    <property type="entry name" value="Ribosome-binding factor A, RbfA"/>
    <property type="match status" value="1"/>
</dbReference>
<dbReference type="InterPro" id="IPR015946">
    <property type="entry name" value="KH_dom-like_a/b"/>
</dbReference>